<dbReference type="PANTHER" id="PTHR28523:SF1">
    <property type="entry name" value="CYTOCHROME C OXIDASE ASSEMBLY FACTOR 1"/>
    <property type="match status" value="1"/>
</dbReference>
<comment type="caution">
    <text evidence="2">The sequence shown here is derived from an EMBL/GenBank/DDBJ whole genome shotgun (WGS) entry which is preliminary data.</text>
</comment>
<gene>
    <name evidence="2" type="ORF">J8A68_001360</name>
</gene>
<evidence type="ECO:0000313" key="3">
    <source>
        <dbReference type="Proteomes" id="UP000694255"/>
    </source>
</evidence>
<organism evidence="2 3">
    <name type="scientific">[Candida] subhashii</name>
    <dbReference type="NCBI Taxonomy" id="561895"/>
    <lineage>
        <taxon>Eukaryota</taxon>
        <taxon>Fungi</taxon>
        <taxon>Dikarya</taxon>
        <taxon>Ascomycota</taxon>
        <taxon>Saccharomycotina</taxon>
        <taxon>Pichiomycetes</taxon>
        <taxon>Debaryomycetaceae</taxon>
        <taxon>Spathaspora</taxon>
    </lineage>
</organism>
<keyword evidence="1" id="KW-0812">Transmembrane</keyword>
<dbReference type="InterPro" id="IPR042432">
    <property type="entry name" value="Coa1_fungi"/>
</dbReference>
<sequence>MLSRRLTANILNKRITSIKPISSIICRTIHQSTRILNEQQNPQQPQHHRQVTVDREFPDPFAKKKTNRRYMVVYAIGLTAMLAMIFNYEKTGSPIITSTLYFVRRSKIANERLGEGIDFSNSFPWISGPLNTVRGNIDIVFSVKGDKGTGRLKLKATRESKMNPFDIHHFLLEIKEEDGKLVDYDLLKDPDVQFAL</sequence>
<keyword evidence="1" id="KW-0472">Membrane</keyword>
<dbReference type="AlphaFoldDB" id="A0A8J5QQW9"/>
<dbReference type="GO" id="GO:0033617">
    <property type="term" value="P:mitochondrial respiratory chain complex IV assembly"/>
    <property type="evidence" value="ECO:0007669"/>
    <property type="project" value="InterPro"/>
</dbReference>
<dbReference type="Pfam" id="PF08695">
    <property type="entry name" value="Coa1"/>
    <property type="match status" value="1"/>
</dbReference>
<evidence type="ECO:0008006" key="4">
    <source>
        <dbReference type="Google" id="ProtNLM"/>
    </source>
</evidence>
<keyword evidence="3" id="KW-1185">Reference proteome</keyword>
<dbReference type="OrthoDB" id="2100652at2759"/>
<dbReference type="RefSeq" id="XP_049265283.1">
    <property type="nucleotide sequence ID" value="XM_049405006.1"/>
</dbReference>
<dbReference type="InterPro" id="IPR014807">
    <property type="entry name" value="Coa1"/>
</dbReference>
<evidence type="ECO:0000313" key="2">
    <source>
        <dbReference type="EMBL" id="KAG7665051.1"/>
    </source>
</evidence>
<accession>A0A8J5QQW9</accession>
<keyword evidence="1" id="KW-1133">Transmembrane helix</keyword>
<evidence type="ECO:0000256" key="1">
    <source>
        <dbReference type="SAM" id="Phobius"/>
    </source>
</evidence>
<dbReference type="EMBL" id="JAGSYN010000053">
    <property type="protein sequence ID" value="KAG7665051.1"/>
    <property type="molecule type" value="Genomic_DNA"/>
</dbReference>
<proteinExistence type="predicted"/>
<dbReference type="PANTHER" id="PTHR28523">
    <property type="entry name" value="CYTOCHROME C OXIDASE ASSEMBLY FACTOR 1"/>
    <property type="match status" value="1"/>
</dbReference>
<reference evidence="2 3" key="1">
    <citation type="journal article" date="2021" name="DNA Res.">
        <title>Genome analysis of Candida subhashii reveals its hybrid nature and dual mitochondrial genome conformations.</title>
        <authorList>
            <person name="Mixao V."/>
            <person name="Hegedusova E."/>
            <person name="Saus E."/>
            <person name="Pryszcz L.P."/>
            <person name="Cillingova A."/>
            <person name="Nosek J."/>
            <person name="Gabaldon T."/>
        </authorList>
    </citation>
    <scope>NUCLEOTIDE SEQUENCE [LARGE SCALE GENOMIC DNA]</scope>
    <source>
        <strain evidence="2 3">CBS 10753</strain>
    </source>
</reference>
<feature type="transmembrane region" description="Helical" evidence="1">
    <location>
        <begin position="70"/>
        <end position="88"/>
    </location>
</feature>
<dbReference type="GO" id="GO:0005743">
    <property type="term" value="C:mitochondrial inner membrane"/>
    <property type="evidence" value="ECO:0007669"/>
    <property type="project" value="TreeGrafter"/>
</dbReference>
<protein>
    <recommendedName>
        <fullName evidence="4">Cytochrome c oxidase assembly factor 1</fullName>
    </recommendedName>
</protein>
<dbReference type="Proteomes" id="UP000694255">
    <property type="component" value="Unassembled WGS sequence"/>
</dbReference>
<name>A0A8J5QQW9_9ASCO</name>
<dbReference type="GeneID" id="73468161"/>